<sequence length="134" mass="15708">MGVRIKLHTCNVYIICSYIPLASDIAIYLEHLSLIKIVTSRLKLNDKLIVLGDFKLPNDSWILNDDLGCYIPFSYLLIYKEFFDGLHGLGHCQLNNIFNVDNKLLHLFFCWDLYLELFHLKISIIPLYCWLQIV</sequence>
<dbReference type="Proteomes" id="UP000092444">
    <property type="component" value="Unassembled WGS sequence"/>
</dbReference>
<protein>
    <submittedName>
        <fullName evidence="1">Uncharacterized protein</fullName>
    </submittedName>
</protein>
<evidence type="ECO:0000313" key="2">
    <source>
        <dbReference type="Proteomes" id="UP000092444"/>
    </source>
</evidence>
<proteinExistence type="predicted"/>
<keyword evidence="2" id="KW-1185">Reference proteome</keyword>
<name>A0A1B0FRF5_GLOMM</name>
<dbReference type="EMBL" id="CCAG010007333">
    <property type="status" value="NOT_ANNOTATED_CDS"/>
    <property type="molecule type" value="Genomic_DNA"/>
</dbReference>
<dbReference type="AlphaFoldDB" id="A0A1B0FRF5"/>
<reference evidence="1" key="1">
    <citation type="submission" date="2020-05" db="UniProtKB">
        <authorList>
            <consortium name="EnsemblMetazoa"/>
        </authorList>
    </citation>
    <scope>IDENTIFICATION</scope>
    <source>
        <strain evidence="1">Yale</strain>
    </source>
</reference>
<evidence type="ECO:0000313" key="1">
    <source>
        <dbReference type="EnsemblMetazoa" id="GMOY006451-PA"/>
    </source>
</evidence>
<organism evidence="1 2">
    <name type="scientific">Glossina morsitans morsitans</name>
    <name type="common">Savannah tsetse fly</name>
    <dbReference type="NCBI Taxonomy" id="37546"/>
    <lineage>
        <taxon>Eukaryota</taxon>
        <taxon>Metazoa</taxon>
        <taxon>Ecdysozoa</taxon>
        <taxon>Arthropoda</taxon>
        <taxon>Hexapoda</taxon>
        <taxon>Insecta</taxon>
        <taxon>Pterygota</taxon>
        <taxon>Neoptera</taxon>
        <taxon>Endopterygota</taxon>
        <taxon>Diptera</taxon>
        <taxon>Brachycera</taxon>
        <taxon>Muscomorpha</taxon>
        <taxon>Hippoboscoidea</taxon>
        <taxon>Glossinidae</taxon>
        <taxon>Glossina</taxon>
    </lineage>
</organism>
<accession>A0A1B0FRF5</accession>
<dbReference type="VEuPathDB" id="VectorBase:GMOY006451"/>
<dbReference type="EnsemblMetazoa" id="GMOY006451-RA">
    <property type="protein sequence ID" value="GMOY006451-PA"/>
    <property type="gene ID" value="GMOY006451"/>
</dbReference>